<dbReference type="RefSeq" id="WP_311402652.1">
    <property type="nucleotide sequence ID" value="NZ_JAVRBG010000017.1"/>
</dbReference>
<comment type="caution">
    <text evidence="2">The sequence shown here is derived from an EMBL/GenBank/DDBJ whole genome shotgun (WGS) entry which is preliminary data.</text>
</comment>
<evidence type="ECO:0000313" key="2">
    <source>
        <dbReference type="EMBL" id="MDT0295725.1"/>
    </source>
</evidence>
<dbReference type="InterPro" id="IPR001296">
    <property type="entry name" value="Glyco_trans_1"/>
</dbReference>
<protein>
    <submittedName>
        <fullName evidence="2">Glycosyltransferase family 4 protein</fullName>
        <ecNumber evidence="2">2.4.-.-</ecNumber>
    </submittedName>
</protein>
<dbReference type="Proteomes" id="UP001182991">
    <property type="component" value="Unassembled WGS sequence"/>
</dbReference>
<keyword evidence="2" id="KW-0808">Transferase</keyword>
<dbReference type="SUPFAM" id="SSF53756">
    <property type="entry name" value="UDP-Glycosyltransferase/glycogen phosphorylase"/>
    <property type="match status" value="1"/>
</dbReference>
<gene>
    <name evidence="2" type="ORF">RLT85_13920</name>
</gene>
<evidence type="ECO:0000313" key="3">
    <source>
        <dbReference type="Proteomes" id="UP001182991"/>
    </source>
</evidence>
<dbReference type="PANTHER" id="PTHR12526:SF630">
    <property type="entry name" value="GLYCOSYLTRANSFERASE"/>
    <property type="match status" value="1"/>
</dbReference>
<dbReference type="Pfam" id="PF00534">
    <property type="entry name" value="Glycos_transf_1"/>
    <property type="match status" value="1"/>
</dbReference>
<accession>A0ABU2KLY1</accession>
<keyword evidence="2" id="KW-0328">Glycosyltransferase</keyword>
<dbReference type="PANTHER" id="PTHR12526">
    <property type="entry name" value="GLYCOSYLTRANSFERASE"/>
    <property type="match status" value="1"/>
</dbReference>
<name>A0ABU2KLY1_9FLAO</name>
<keyword evidence="3" id="KW-1185">Reference proteome</keyword>
<dbReference type="EC" id="2.4.-.-" evidence="2"/>
<evidence type="ECO:0000259" key="1">
    <source>
        <dbReference type="Pfam" id="PF00534"/>
    </source>
</evidence>
<organism evidence="2 3">
    <name type="scientific">Mesonia ostreae</name>
    <dbReference type="NCBI Taxonomy" id="861110"/>
    <lineage>
        <taxon>Bacteria</taxon>
        <taxon>Pseudomonadati</taxon>
        <taxon>Bacteroidota</taxon>
        <taxon>Flavobacteriia</taxon>
        <taxon>Flavobacteriales</taxon>
        <taxon>Flavobacteriaceae</taxon>
        <taxon>Mesonia</taxon>
    </lineage>
</organism>
<dbReference type="Gene3D" id="3.40.50.2000">
    <property type="entry name" value="Glycogen Phosphorylase B"/>
    <property type="match status" value="2"/>
</dbReference>
<sequence>MEKRKKILYLGNQLSQHGKNETGVEFLGRKLKAWGYSVKQVSSYQNILIRFLHMLWSVLQVTSSNSVILIDTYSTRNFWYAYVSALLARLRGIPYICILRGGNLQSRLNENPKSSKTLFSKAEHLISLSDYLKEVFLQENYKTELIPNGFDITDYDFKERKQVAPKILWVRSFAEIYHPLLAIKVLEQLLKTYPKAELCMIGPQDAAAFNACKTYAEKHQLPVEFTGKLSKEEWRNRSKEFDIFLNTTNFDNTPMSLMEAAALGLPIVSTNVGGIPYLLKHNIHALLVEPNQVKFMLEAIKEAVENPTETYKRSLAARKLVENFDWKIIKEQWIRVLSS</sequence>
<proteinExistence type="predicted"/>
<feature type="domain" description="Glycosyl transferase family 1" evidence="1">
    <location>
        <begin position="158"/>
        <end position="313"/>
    </location>
</feature>
<dbReference type="CDD" id="cd03801">
    <property type="entry name" value="GT4_PimA-like"/>
    <property type="match status" value="1"/>
</dbReference>
<reference evidence="3" key="1">
    <citation type="submission" date="2023-07" db="EMBL/GenBank/DDBJ databases">
        <title>Isolating and identifying novel microbial strains from the Mariana Trench.</title>
        <authorList>
            <person name="Fu H."/>
        </authorList>
    </citation>
    <scope>NUCLEOTIDE SEQUENCE [LARGE SCALE GENOMIC DNA]</scope>
    <source>
        <strain evidence="3">T-y2</strain>
    </source>
</reference>
<dbReference type="GO" id="GO:0016757">
    <property type="term" value="F:glycosyltransferase activity"/>
    <property type="evidence" value="ECO:0007669"/>
    <property type="project" value="UniProtKB-KW"/>
</dbReference>
<dbReference type="EMBL" id="JAVRBG010000017">
    <property type="protein sequence ID" value="MDT0295725.1"/>
    <property type="molecule type" value="Genomic_DNA"/>
</dbReference>